<dbReference type="InterPro" id="IPR025269">
    <property type="entry name" value="SAM-like_dom"/>
</dbReference>
<evidence type="ECO:0000256" key="3">
    <source>
        <dbReference type="ARBA" id="ARBA00023172"/>
    </source>
</evidence>
<keyword evidence="2 4" id="KW-0238">DNA-binding</keyword>
<dbReference type="InterPro" id="IPR044068">
    <property type="entry name" value="CB"/>
</dbReference>
<dbReference type="SUPFAM" id="SSF56349">
    <property type="entry name" value="DNA breaking-rejoining enzymes"/>
    <property type="match status" value="1"/>
</dbReference>
<evidence type="ECO:0000256" key="2">
    <source>
        <dbReference type="ARBA" id="ARBA00023125"/>
    </source>
</evidence>
<protein>
    <recommendedName>
        <fullName evidence="9">Site-specific integrase</fullName>
    </recommendedName>
</protein>
<keyword evidence="3" id="KW-0233">DNA recombination</keyword>
<proteinExistence type="predicted"/>
<evidence type="ECO:0000259" key="5">
    <source>
        <dbReference type="PROSITE" id="PS51898"/>
    </source>
</evidence>
<dbReference type="EMBL" id="QRUD01000037">
    <property type="protein sequence ID" value="RGR37873.1"/>
    <property type="molecule type" value="Genomic_DNA"/>
</dbReference>
<dbReference type="Gene3D" id="1.10.443.10">
    <property type="entry name" value="Intergrase catalytic core"/>
    <property type="match status" value="1"/>
</dbReference>
<dbReference type="InterPro" id="IPR010998">
    <property type="entry name" value="Integrase_recombinase_N"/>
</dbReference>
<accession>A0A395UQ70</accession>
<evidence type="ECO:0008006" key="9">
    <source>
        <dbReference type="Google" id="ProtNLM"/>
    </source>
</evidence>
<evidence type="ECO:0000313" key="8">
    <source>
        <dbReference type="Proteomes" id="UP000266497"/>
    </source>
</evidence>
<sequence length="440" mass="51189">MIKKKEFLPINGHKNLSKTYPLILISMATLKLTIFKAKVLKDGRHKIRVAVCHKQETCYIITRFIIDNLSQFKNGQVVKRPDAAMINTKLRNLLNKYQERLDKIDNPGIYSCTQLKDFILRESVDTQGESFKSVCDAYIEELFKNCKTNYANMMRESEAHFLKFLRGDVRLVDITPELIEQYAAYLEKKNWSRATLGIVMRNTRTIINRAIKKRKVSYNVHPFVDYSIPQSPVRDVSIRLESLSKILNAEVDSNYLSVARDLFSLSFYLGGINMTDLMDMDFRNFRYIQYSRKKIMGRTSNANVIILPVHEKAACIIAKWMNPRTGKLDFHYNFTYKNFSRHISRGIAKLAKELGIKERVVYYSARKTFAQLASELGIPDGVIDYCLGHSDKSRGVIRYYAKVREKQAEIAVNRVIDYVDHPEKYKEFLEMRADIMLMKS</sequence>
<organism evidence="7 8">
    <name type="scientific">Phocaeicola vulgatus</name>
    <name type="common">Bacteroides vulgatus</name>
    <dbReference type="NCBI Taxonomy" id="821"/>
    <lineage>
        <taxon>Bacteria</taxon>
        <taxon>Pseudomonadati</taxon>
        <taxon>Bacteroidota</taxon>
        <taxon>Bacteroidia</taxon>
        <taxon>Bacteroidales</taxon>
        <taxon>Bacteroidaceae</taxon>
        <taxon>Phocaeicola</taxon>
    </lineage>
</organism>
<evidence type="ECO:0000256" key="1">
    <source>
        <dbReference type="ARBA" id="ARBA00022908"/>
    </source>
</evidence>
<dbReference type="InterPro" id="IPR002104">
    <property type="entry name" value="Integrase_catalytic"/>
</dbReference>
<dbReference type="InterPro" id="IPR011010">
    <property type="entry name" value="DNA_brk_join_enz"/>
</dbReference>
<evidence type="ECO:0000313" key="7">
    <source>
        <dbReference type="EMBL" id="RGR37873.1"/>
    </source>
</evidence>
<dbReference type="GO" id="GO:0006310">
    <property type="term" value="P:DNA recombination"/>
    <property type="evidence" value="ECO:0007669"/>
    <property type="project" value="UniProtKB-KW"/>
</dbReference>
<dbReference type="Pfam" id="PF13102">
    <property type="entry name" value="Phage_int_SAM_5"/>
    <property type="match status" value="1"/>
</dbReference>
<dbReference type="Proteomes" id="UP000266497">
    <property type="component" value="Unassembled WGS sequence"/>
</dbReference>
<dbReference type="PROSITE" id="PS51898">
    <property type="entry name" value="TYR_RECOMBINASE"/>
    <property type="match status" value="1"/>
</dbReference>
<evidence type="ECO:0000259" key="6">
    <source>
        <dbReference type="PROSITE" id="PS51900"/>
    </source>
</evidence>
<reference evidence="7 8" key="1">
    <citation type="submission" date="2018-08" db="EMBL/GenBank/DDBJ databases">
        <title>A genome reference for cultivated species of the human gut microbiota.</title>
        <authorList>
            <person name="Zou Y."/>
            <person name="Xue W."/>
            <person name="Luo G."/>
        </authorList>
    </citation>
    <scope>NUCLEOTIDE SEQUENCE [LARGE SCALE GENOMIC DNA]</scope>
    <source>
        <strain evidence="7 8">AF25-30LB</strain>
    </source>
</reference>
<dbReference type="AlphaFoldDB" id="A0A395UQ70"/>
<evidence type="ECO:0000256" key="4">
    <source>
        <dbReference type="PROSITE-ProRule" id="PRU01248"/>
    </source>
</evidence>
<keyword evidence="1" id="KW-0229">DNA integration</keyword>
<dbReference type="InterPro" id="IPR013762">
    <property type="entry name" value="Integrase-like_cat_sf"/>
</dbReference>
<gene>
    <name evidence="7" type="ORF">DWY53_13295</name>
</gene>
<feature type="domain" description="Tyr recombinase" evidence="5">
    <location>
        <begin position="233"/>
        <end position="413"/>
    </location>
</feature>
<dbReference type="GO" id="GO:0003677">
    <property type="term" value="F:DNA binding"/>
    <property type="evidence" value="ECO:0007669"/>
    <property type="project" value="UniProtKB-UniRule"/>
</dbReference>
<comment type="caution">
    <text evidence="7">The sequence shown here is derived from an EMBL/GenBank/DDBJ whole genome shotgun (WGS) entry which is preliminary data.</text>
</comment>
<dbReference type="Gene3D" id="1.10.150.130">
    <property type="match status" value="1"/>
</dbReference>
<name>A0A395UQ70_PHOVU</name>
<dbReference type="GO" id="GO:0015074">
    <property type="term" value="P:DNA integration"/>
    <property type="evidence" value="ECO:0007669"/>
    <property type="project" value="UniProtKB-KW"/>
</dbReference>
<feature type="domain" description="Core-binding (CB)" evidence="6">
    <location>
        <begin position="129"/>
        <end position="211"/>
    </location>
</feature>
<dbReference type="PROSITE" id="PS51900">
    <property type="entry name" value="CB"/>
    <property type="match status" value="1"/>
</dbReference>